<dbReference type="AlphaFoldDB" id="A0A3D2X8T5"/>
<dbReference type="Proteomes" id="UP000262969">
    <property type="component" value="Unassembled WGS sequence"/>
</dbReference>
<keyword evidence="2" id="KW-0489">Methyltransferase</keyword>
<gene>
    <name evidence="2" type="ORF">DHW61_10225</name>
</gene>
<name>A0A3D2X8T5_9FIRM</name>
<dbReference type="GO" id="GO:0032259">
    <property type="term" value="P:methylation"/>
    <property type="evidence" value="ECO:0007669"/>
    <property type="project" value="UniProtKB-KW"/>
</dbReference>
<dbReference type="PANTHER" id="PTHR43861:SF1">
    <property type="entry name" value="TRANS-ACONITATE 2-METHYLTRANSFERASE"/>
    <property type="match status" value="1"/>
</dbReference>
<comment type="caution">
    <text evidence="2">The sequence shown here is derived from an EMBL/GenBank/DDBJ whole genome shotgun (WGS) entry which is preliminary data.</text>
</comment>
<proteinExistence type="predicted"/>
<dbReference type="CDD" id="cd02440">
    <property type="entry name" value="AdoMet_MTases"/>
    <property type="match status" value="1"/>
</dbReference>
<keyword evidence="2" id="KW-0808">Transferase</keyword>
<dbReference type="Gene3D" id="3.40.50.150">
    <property type="entry name" value="Vaccinia Virus protein VP39"/>
    <property type="match status" value="1"/>
</dbReference>
<dbReference type="Pfam" id="PF13847">
    <property type="entry name" value="Methyltransf_31"/>
    <property type="match status" value="1"/>
</dbReference>
<protein>
    <submittedName>
        <fullName evidence="2">Class I SAM-dependent methyltransferase</fullName>
    </submittedName>
</protein>
<dbReference type="SUPFAM" id="SSF53335">
    <property type="entry name" value="S-adenosyl-L-methionine-dependent methyltransferases"/>
    <property type="match status" value="1"/>
</dbReference>
<reference evidence="2 3" key="1">
    <citation type="journal article" date="2018" name="Nat. Biotechnol.">
        <title>A standardized bacterial taxonomy based on genome phylogeny substantially revises the tree of life.</title>
        <authorList>
            <person name="Parks D.H."/>
            <person name="Chuvochina M."/>
            <person name="Waite D.W."/>
            <person name="Rinke C."/>
            <person name="Skarshewski A."/>
            <person name="Chaumeil P.A."/>
            <person name="Hugenholtz P."/>
        </authorList>
    </citation>
    <scope>NUCLEOTIDE SEQUENCE [LARGE SCALE GENOMIC DNA]</scope>
    <source>
        <strain evidence="2">UBA11728</strain>
    </source>
</reference>
<sequence length="239" mass="27716">MKEYDNSIRKWNEVYSGCKTEDLTGEQITVEPMFDTCLQMFAKECQTVIDFGCGTGDILFQCAEYGYLNYGLGIDRSDTGITFCKEMAKINHFKQLDFVVGDITYVSQMEDESFDGVILSNVLDVVPNDVAVNIYSELSRLIKPGGLLFLKLNPYLSKDGLKDYEYTNLQDNLYEKDGVLTLRQLDTLTWRKQYEQVYQEERYLEFIYPWQQGLNRLFLLRKKNCMKDSTLGETPKELA</sequence>
<dbReference type="GO" id="GO:0008168">
    <property type="term" value="F:methyltransferase activity"/>
    <property type="evidence" value="ECO:0007669"/>
    <property type="project" value="UniProtKB-KW"/>
</dbReference>
<dbReference type="InterPro" id="IPR029063">
    <property type="entry name" value="SAM-dependent_MTases_sf"/>
</dbReference>
<dbReference type="InterPro" id="IPR025714">
    <property type="entry name" value="Methyltranfer_dom"/>
</dbReference>
<dbReference type="EMBL" id="DPVV01000338">
    <property type="protein sequence ID" value="HCL02768.1"/>
    <property type="molecule type" value="Genomic_DNA"/>
</dbReference>
<organism evidence="2 3">
    <name type="scientific">Lachnoclostridium phytofermentans</name>
    <dbReference type="NCBI Taxonomy" id="66219"/>
    <lineage>
        <taxon>Bacteria</taxon>
        <taxon>Bacillati</taxon>
        <taxon>Bacillota</taxon>
        <taxon>Clostridia</taxon>
        <taxon>Lachnospirales</taxon>
        <taxon>Lachnospiraceae</taxon>
    </lineage>
</organism>
<feature type="domain" description="Methyltransferase" evidence="1">
    <location>
        <begin position="46"/>
        <end position="150"/>
    </location>
</feature>
<evidence type="ECO:0000313" key="3">
    <source>
        <dbReference type="Proteomes" id="UP000262969"/>
    </source>
</evidence>
<accession>A0A3D2X8T5</accession>
<evidence type="ECO:0000313" key="2">
    <source>
        <dbReference type="EMBL" id="HCL02768.1"/>
    </source>
</evidence>
<evidence type="ECO:0000259" key="1">
    <source>
        <dbReference type="Pfam" id="PF13847"/>
    </source>
</evidence>
<dbReference type="PANTHER" id="PTHR43861">
    <property type="entry name" value="TRANS-ACONITATE 2-METHYLTRANSFERASE-RELATED"/>
    <property type="match status" value="1"/>
</dbReference>